<proteinExistence type="predicted"/>
<name>A0A2H1VSK0_SPOFR</name>
<sequence>MIGAVAGQPTAMQRVANSIPARSNSLCDPQIIVYCFGSGCYVHVNLYVCNRTHYTGENHSVGQRLKKMLYRQTILLEINIKTFKFIDRKHSSIKRDIRSRDETLKMVDVMDPNAPLIQDTDTIVIPNENNDLNDSLETVDPKNPTNELKYVQRDTAGNYDSSSVADVKAALIAYRLLICPLFYKKLHN</sequence>
<evidence type="ECO:0000313" key="1">
    <source>
        <dbReference type="EMBL" id="SOQ43432.1"/>
    </source>
</evidence>
<dbReference type="AlphaFoldDB" id="A0A2H1VSK0"/>
<protein>
    <submittedName>
        <fullName evidence="1">SFRICE_011968</fullName>
    </submittedName>
</protein>
<dbReference type="EMBL" id="ODYU01003999">
    <property type="protein sequence ID" value="SOQ43432.1"/>
    <property type="molecule type" value="Genomic_DNA"/>
</dbReference>
<accession>A0A2H1VSK0</accession>
<organism evidence="1">
    <name type="scientific">Spodoptera frugiperda</name>
    <name type="common">Fall armyworm</name>
    <dbReference type="NCBI Taxonomy" id="7108"/>
    <lineage>
        <taxon>Eukaryota</taxon>
        <taxon>Metazoa</taxon>
        <taxon>Ecdysozoa</taxon>
        <taxon>Arthropoda</taxon>
        <taxon>Hexapoda</taxon>
        <taxon>Insecta</taxon>
        <taxon>Pterygota</taxon>
        <taxon>Neoptera</taxon>
        <taxon>Endopterygota</taxon>
        <taxon>Lepidoptera</taxon>
        <taxon>Glossata</taxon>
        <taxon>Ditrysia</taxon>
        <taxon>Noctuoidea</taxon>
        <taxon>Noctuidae</taxon>
        <taxon>Amphipyrinae</taxon>
        <taxon>Spodoptera</taxon>
    </lineage>
</organism>
<gene>
    <name evidence="1" type="ORF">SFRICE_011968</name>
</gene>
<reference evidence="1" key="1">
    <citation type="submission" date="2016-07" db="EMBL/GenBank/DDBJ databases">
        <authorList>
            <person name="Bretaudeau A."/>
        </authorList>
    </citation>
    <scope>NUCLEOTIDE SEQUENCE</scope>
    <source>
        <strain evidence="1">Rice</strain>
        <tissue evidence="1">Whole body</tissue>
    </source>
</reference>